<dbReference type="Pfam" id="PF00392">
    <property type="entry name" value="GntR"/>
    <property type="match status" value="1"/>
</dbReference>
<dbReference type="OrthoDB" id="362473at2"/>
<accession>A0A2Z6TA07</accession>
<sequence>MEFQDNIPIYQQIQKYLYRQIALGLIKPGEKIPSVRHLAVELTVNVNTVQRALNEMNNEGILEVRRGLGSFVTNDINLITKKRQELIKDTMSEFLESTRQLGLTPEETLKELKNYIEKRGEN</sequence>
<dbReference type="CDD" id="cd07377">
    <property type="entry name" value="WHTH_GntR"/>
    <property type="match status" value="1"/>
</dbReference>
<evidence type="ECO:0000313" key="6">
    <source>
        <dbReference type="Proteomes" id="UP000257317"/>
    </source>
</evidence>
<evidence type="ECO:0000313" key="5">
    <source>
        <dbReference type="EMBL" id="GBG05518.1"/>
    </source>
</evidence>
<dbReference type="EMBL" id="BFBY01000021">
    <property type="protein sequence ID" value="GBG05518.1"/>
    <property type="molecule type" value="Genomic_DNA"/>
</dbReference>
<keyword evidence="1" id="KW-0805">Transcription regulation</keyword>
<dbReference type="InterPro" id="IPR036388">
    <property type="entry name" value="WH-like_DNA-bd_sf"/>
</dbReference>
<evidence type="ECO:0000256" key="3">
    <source>
        <dbReference type="ARBA" id="ARBA00023163"/>
    </source>
</evidence>
<dbReference type="RefSeq" id="WP_117118845.1">
    <property type="nucleotide sequence ID" value="NZ_BFBY01000021.1"/>
</dbReference>
<reference evidence="6" key="1">
    <citation type="submission" date="2018-03" db="EMBL/GenBank/DDBJ databases">
        <title>New taxa in the Lactobacillus gasseri group.</title>
        <authorList>
            <person name="Tanizawa Y."/>
            <person name="Tohno M."/>
            <person name="Endo A."/>
            <person name="Arita M."/>
        </authorList>
    </citation>
    <scope>NUCLEOTIDE SEQUENCE [LARGE SCALE GENOMIC DNA]</scope>
    <source>
        <strain evidence="6">DSM 24759</strain>
    </source>
</reference>
<dbReference type="PANTHER" id="PTHR38445:SF6">
    <property type="entry name" value="GNTR-FAMILY TRANSCRIPTIONAL REGULATOR"/>
    <property type="match status" value="1"/>
</dbReference>
<dbReference type="Gene3D" id="1.10.10.10">
    <property type="entry name" value="Winged helix-like DNA-binding domain superfamily/Winged helix DNA-binding domain"/>
    <property type="match status" value="1"/>
</dbReference>
<dbReference type="GO" id="GO:0003677">
    <property type="term" value="F:DNA binding"/>
    <property type="evidence" value="ECO:0007669"/>
    <property type="project" value="UniProtKB-KW"/>
</dbReference>
<gene>
    <name evidence="5" type="ORF">LrDSM24759_14320</name>
</gene>
<evidence type="ECO:0000256" key="1">
    <source>
        <dbReference type="ARBA" id="ARBA00023015"/>
    </source>
</evidence>
<protein>
    <submittedName>
        <fullName evidence="5">GntR family transcriptional regulator</fullName>
    </submittedName>
</protein>
<dbReference type="PANTHER" id="PTHR38445">
    <property type="entry name" value="HTH-TYPE TRANSCRIPTIONAL REPRESSOR YTRA"/>
    <property type="match status" value="1"/>
</dbReference>
<keyword evidence="3" id="KW-0804">Transcription</keyword>
<dbReference type="GO" id="GO:0003700">
    <property type="term" value="F:DNA-binding transcription factor activity"/>
    <property type="evidence" value="ECO:0007669"/>
    <property type="project" value="InterPro"/>
</dbReference>
<dbReference type="AlphaFoldDB" id="A0A2Z6TA07"/>
<dbReference type="SUPFAM" id="SSF46785">
    <property type="entry name" value="Winged helix' DNA-binding domain"/>
    <property type="match status" value="1"/>
</dbReference>
<evidence type="ECO:0000259" key="4">
    <source>
        <dbReference type="PROSITE" id="PS50949"/>
    </source>
</evidence>
<dbReference type="Proteomes" id="UP000257317">
    <property type="component" value="Unassembled WGS sequence"/>
</dbReference>
<keyword evidence="2" id="KW-0238">DNA-binding</keyword>
<organism evidence="5 6">
    <name type="scientific">Lactobacillus rodentium</name>
    <dbReference type="NCBI Taxonomy" id="947835"/>
    <lineage>
        <taxon>Bacteria</taxon>
        <taxon>Bacillati</taxon>
        <taxon>Bacillota</taxon>
        <taxon>Bacilli</taxon>
        <taxon>Lactobacillales</taxon>
        <taxon>Lactobacillaceae</taxon>
        <taxon>Lactobacillus</taxon>
    </lineage>
</organism>
<dbReference type="InterPro" id="IPR000524">
    <property type="entry name" value="Tscrpt_reg_HTH_GntR"/>
</dbReference>
<proteinExistence type="predicted"/>
<keyword evidence="6" id="KW-1185">Reference proteome</keyword>
<dbReference type="PROSITE" id="PS50949">
    <property type="entry name" value="HTH_GNTR"/>
    <property type="match status" value="1"/>
</dbReference>
<feature type="domain" description="HTH gntR-type" evidence="4">
    <location>
        <begin position="7"/>
        <end position="75"/>
    </location>
</feature>
<evidence type="ECO:0000256" key="2">
    <source>
        <dbReference type="ARBA" id="ARBA00023125"/>
    </source>
</evidence>
<dbReference type="InterPro" id="IPR036390">
    <property type="entry name" value="WH_DNA-bd_sf"/>
</dbReference>
<comment type="caution">
    <text evidence="5">The sequence shown here is derived from an EMBL/GenBank/DDBJ whole genome shotgun (WGS) entry which is preliminary data.</text>
</comment>
<name>A0A2Z6TA07_9LACO</name>
<dbReference type="SMART" id="SM00345">
    <property type="entry name" value="HTH_GNTR"/>
    <property type="match status" value="1"/>
</dbReference>